<evidence type="ECO:0000256" key="2">
    <source>
        <dbReference type="SAM" id="SignalP"/>
    </source>
</evidence>
<dbReference type="InterPro" id="IPR057326">
    <property type="entry name" value="KR_dom"/>
</dbReference>
<dbReference type="SMART" id="SM00822">
    <property type="entry name" value="PKS_KR"/>
    <property type="match status" value="1"/>
</dbReference>
<feature type="domain" description="Ketoreductase" evidence="3">
    <location>
        <begin position="31"/>
        <end position="216"/>
    </location>
</feature>
<dbReference type="InParanoid" id="A0A1V9XBL0"/>
<dbReference type="Proteomes" id="UP000192247">
    <property type="component" value="Unassembled WGS sequence"/>
</dbReference>
<keyword evidence="2" id="KW-0732">Signal</keyword>
<organism evidence="4 5">
    <name type="scientific">Tropilaelaps mercedesae</name>
    <dbReference type="NCBI Taxonomy" id="418985"/>
    <lineage>
        <taxon>Eukaryota</taxon>
        <taxon>Metazoa</taxon>
        <taxon>Ecdysozoa</taxon>
        <taxon>Arthropoda</taxon>
        <taxon>Chelicerata</taxon>
        <taxon>Arachnida</taxon>
        <taxon>Acari</taxon>
        <taxon>Parasitiformes</taxon>
        <taxon>Mesostigmata</taxon>
        <taxon>Gamasina</taxon>
        <taxon>Dermanyssoidea</taxon>
        <taxon>Laelapidae</taxon>
        <taxon>Tropilaelaps</taxon>
    </lineage>
</organism>
<protein>
    <submittedName>
        <fullName evidence="4">3-ketodihydrosphingosine reductase-like</fullName>
    </submittedName>
</protein>
<evidence type="ECO:0000313" key="4">
    <source>
        <dbReference type="EMBL" id="OQR70816.1"/>
    </source>
</evidence>
<dbReference type="FunCoup" id="A0A1V9XBL0">
    <property type="interactions" value="810"/>
</dbReference>
<dbReference type="PRINTS" id="PR00080">
    <property type="entry name" value="SDRFAMILY"/>
</dbReference>
<evidence type="ECO:0000313" key="5">
    <source>
        <dbReference type="Proteomes" id="UP000192247"/>
    </source>
</evidence>
<evidence type="ECO:0000256" key="1">
    <source>
        <dbReference type="RuleBase" id="RU000363"/>
    </source>
</evidence>
<dbReference type="PRINTS" id="PR00081">
    <property type="entry name" value="GDHRDH"/>
</dbReference>
<dbReference type="STRING" id="418985.A0A1V9XBL0"/>
<dbReference type="EMBL" id="MNPL01016032">
    <property type="protein sequence ID" value="OQR70816.1"/>
    <property type="molecule type" value="Genomic_DNA"/>
</dbReference>
<reference evidence="4 5" key="1">
    <citation type="journal article" date="2017" name="Gigascience">
        <title>Draft genome of the honey bee ectoparasitic mite, Tropilaelaps mercedesae, is shaped by the parasitic life history.</title>
        <authorList>
            <person name="Dong X."/>
            <person name="Armstrong S.D."/>
            <person name="Xia D."/>
            <person name="Makepeace B.L."/>
            <person name="Darby A.C."/>
            <person name="Kadowaki T."/>
        </authorList>
    </citation>
    <scope>NUCLEOTIDE SEQUENCE [LARGE SCALE GENOMIC DNA]</scope>
    <source>
        <strain evidence="4">Wuxi-XJTLU</strain>
    </source>
</reference>
<evidence type="ECO:0000259" key="3">
    <source>
        <dbReference type="SMART" id="SM00822"/>
    </source>
</evidence>
<gene>
    <name evidence="4" type="ORF">BIW11_11380</name>
</gene>
<dbReference type="GO" id="GO:0006666">
    <property type="term" value="P:3-keto-sphinganine metabolic process"/>
    <property type="evidence" value="ECO:0007669"/>
    <property type="project" value="TreeGrafter"/>
</dbReference>
<sequence length="332" mass="35284">MILVFIASLLGGLLLSALLMHKKNNRVLKDKHLIISGGSSGIGLELVRLAFNEGAKVTLVARNETTLQKVTNALSDDEHRIGYVAIDLSSNLIGIQEALAPAFASRGNVDVLINCAGSSVARYIEDTTEEMYRQMMACNLYSAVNLTKACLTSLEKRCGEQGYASVVFLSSIAGLMGIYGYTAYSASKFALIGFAQALLAEKQHLGLHVMVAFPPDTETPGFTQENIGKPPETIAISQLGGLQKPGVVAKAILDDICQGRVMSSIGLDGQLVCTAASGLWPVSSALKLISETALIAPGRLLGAYLHWAFARCANVEREKRATAEGAHITLSS</sequence>
<dbReference type="AlphaFoldDB" id="A0A1V9XBL0"/>
<dbReference type="PANTHER" id="PTHR43550:SF3">
    <property type="entry name" value="3-KETODIHYDROSPHINGOSINE REDUCTASE"/>
    <property type="match status" value="1"/>
</dbReference>
<comment type="caution">
    <text evidence="4">The sequence shown here is derived from an EMBL/GenBank/DDBJ whole genome shotgun (WGS) entry which is preliminary data.</text>
</comment>
<comment type="similarity">
    <text evidence="1">Belongs to the short-chain dehydrogenases/reductases (SDR) family.</text>
</comment>
<dbReference type="GO" id="GO:0005789">
    <property type="term" value="C:endoplasmic reticulum membrane"/>
    <property type="evidence" value="ECO:0007669"/>
    <property type="project" value="TreeGrafter"/>
</dbReference>
<name>A0A1V9XBL0_9ACAR</name>
<feature type="chain" id="PRO_5012506433" evidence="2">
    <location>
        <begin position="17"/>
        <end position="332"/>
    </location>
</feature>
<dbReference type="InterPro" id="IPR036291">
    <property type="entry name" value="NAD(P)-bd_dom_sf"/>
</dbReference>
<dbReference type="InterPro" id="IPR002347">
    <property type="entry name" value="SDR_fam"/>
</dbReference>
<dbReference type="OrthoDB" id="37659at2759"/>
<dbReference type="SUPFAM" id="SSF51735">
    <property type="entry name" value="NAD(P)-binding Rossmann-fold domains"/>
    <property type="match status" value="1"/>
</dbReference>
<dbReference type="GO" id="GO:0030148">
    <property type="term" value="P:sphingolipid biosynthetic process"/>
    <property type="evidence" value="ECO:0007669"/>
    <property type="project" value="TreeGrafter"/>
</dbReference>
<accession>A0A1V9XBL0</accession>
<feature type="signal peptide" evidence="2">
    <location>
        <begin position="1"/>
        <end position="16"/>
    </location>
</feature>
<dbReference type="GO" id="GO:0047560">
    <property type="term" value="F:3-dehydrosphinganine reductase activity"/>
    <property type="evidence" value="ECO:0007669"/>
    <property type="project" value="TreeGrafter"/>
</dbReference>
<dbReference type="Gene3D" id="3.40.50.720">
    <property type="entry name" value="NAD(P)-binding Rossmann-like Domain"/>
    <property type="match status" value="1"/>
</dbReference>
<dbReference type="Pfam" id="PF00106">
    <property type="entry name" value="adh_short"/>
    <property type="match status" value="1"/>
</dbReference>
<proteinExistence type="inferred from homology"/>
<dbReference type="PANTHER" id="PTHR43550">
    <property type="entry name" value="3-KETODIHYDROSPHINGOSINE REDUCTASE"/>
    <property type="match status" value="1"/>
</dbReference>
<keyword evidence="5" id="KW-1185">Reference proteome</keyword>